<dbReference type="InterPro" id="IPR044927">
    <property type="entry name" value="Endonuclea_NS_2"/>
</dbReference>
<dbReference type="Gene3D" id="3.40.570.10">
    <property type="entry name" value="Extracellular Endonuclease, subunit A"/>
    <property type="match status" value="1"/>
</dbReference>
<dbReference type="EMBL" id="AGAZ01000009">
    <property type="protein sequence ID" value="EGZ51091.1"/>
    <property type="molecule type" value="Genomic_DNA"/>
</dbReference>
<protein>
    <recommendedName>
        <fullName evidence="1">Type VII secretion system protein EssD-like domain-containing protein</fullName>
    </recommendedName>
</protein>
<feature type="domain" description="Type VII secretion system protein EssD-like" evidence="1">
    <location>
        <begin position="1"/>
        <end position="53"/>
    </location>
</feature>
<dbReference type="AlphaFoldDB" id="G4CME5"/>
<dbReference type="InterPro" id="IPR044929">
    <property type="entry name" value="DNA/RNA_non-sp_Endonuclease_sf"/>
</dbReference>
<sequence>MIPMDKKLNGAAGDWYKLEQQWKKTLQAGGRVQVNIKPIYKGDSKRPDSFIISFTENNGREINRILKNTPTGK</sequence>
<organism evidence="2 3">
    <name type="scientific">Neisseria wadsworthii 9715</name>
    <dbReference type="NCBI Taxonomy" id="1030841"/>
    <lineage>
        <taxon>Bacteria</taxon>
        <taxon>Pseudomonadati</taxon>
        <taxon>Pseudomonadota</taxon>
        <taxon>Betaproteobacteria</taxon>
        <taxon>Neisseriales</taxon>
        <taxon>Neisseriaceae</taxon>
        <taxon>Neisseria</taxon>
    </lineage>
</organism>
<gene>
    <name evidence="2" type="ORF">HMPREF9370_0254</name>
</gene>
<name>G4CME5_9NEIS</name>
<keyword evidence="3" id="KW-1185">Reference proteome</keyword>
<dbReference type="Pfam" id="PF13930">
    <property type="entry name" value="Endonuclea_NS_2"/>
    <property type="match status" value="1"/>
</dbReference>
<reference evidence="2 3" key="1">
    <citation type="submission" date="2011-06" db="EMBL/GenBank/DDBJ databases">
        <authorList>
            <person name="Muzny D."/>
            <person name="Qin X."/>
            <person name="Deng J."/>
            <person name="Jiang H."/>
            <person name="Liu Y."/>
            <person name="Qu J."/>
            <person name="Song X.-Z."/>
            <person name="Zhang L."/>
            <person name="Thornton R."/>
            <person name="Coyle M."/>
            <person name="Francisco L."/>
            <person name="Jackson L."/>
            <person name="Javaid M."/>
            <person name="Korchina V."/>
            <person name="Kovar C."/>
            <person name="Mata R."/>
            <person name="Mathew T."/>
            <person name="Ngo R."/>
            <person name="Nguyen L."/>
            <person name="Nguyen N."/>
            <person name="Okwuonu G."/>
            <person name="Ongeri F."/>
            <person name="Pham C."/>
            <person name="Simmons D."/>
            <person name="Wilczek-Boney K."/>
            <person name="Hale W."/>
            <person name="Jakkamsetti A."/>
            <person name="Pham P."/>
            <person name="Ruth R."/>
            <person name="San Lucas F."/>
            <person name="Warren J."/>
            <person name="Zhang J."/>
            <person name="Zhao Z."/>
            <person name="Zhou C."/>
            <person name="Zhu D."/>
            <person name="Lee S."/>
            <person name="Bess C."/>
            <person name="Blankenburg K."/>
            <person name="Forbes L."/>
            <person name="Fu Q."/>
            <person name="Gubbala S."/>
            <person name="Hirani K."/>
            <person name="Jayaseelan J.C."/>
            <person name="Lara F."/>
            <person name="Munidasa M."/>
            <person name="Palculict T."/>
            <person name="Patil S."/>
            <person name="Pu L.-L."/>
            <person name="Saada N."/>
            <person name="Tang L."/>
            <person name="Weissenberger G."/>
            <person name="Zhu Y."/>
            <person name="Hemphill L."/>
            <person name="Shang Y."/>
            <person name="Youmans B."/>
            <person name="Ayvaz T."/>
            <person name="Ross M."/>
            <person name="Santibanez J."/>
            <person name="Aqrawi P."/>
            <person name="Gross S."/>
            <person name="Joshi V."/>
            <person name="Fowler G."/>
            <person name="Nazareth L."/>
            <person name="Reid J."/>
            <person name="Worley K."/>
            <person name="Petrosino J."/>
            <person name="Highlander S."/>
            <person name="Gibbs R."/>
        </authorList>
    </citation>
    <scope>NUCLEOTIDE SEQUENCE [LARGE SCALE GENOMIC DNA]</scope>
    <source>
        <strain evidence="2 3">9715</strain>
    </source>
</reference>
<dbReference type="STRING" id="1030841.HMPREF9370_0254"/>
<evidence type="ECO:0000313" key="2">
    <source>
        <dbReference type="EMBL" id="EGZ51091.1"/>
    </source>
</evidence>
<evidence type="ECO:0000313" key="3">
    <source>
        <dbReference type="Proteomes" id="UP000005336"/>
    </source>
</evidence>
<proteinExistence type="predicted"/>
<dbReference type="Proteomes" id="UP000005336">
    <property type="component" value="Unassembled WGS sequence"/>
</dbReference>
<dbReference type="HOGENOM" id="CLU_190025_0_0_4"/>
<evidence type="ECO:0000259" key="1">
    <source>
        <dbReference type="Pfam" id="PF13930"/>
    </source>
</evidence>
<accession>G4CME5</accession>
<comment type="caution">
    <text evidence="2">The sequence shown here is derived from an EMBL/GenBank/DDBJ whole genome shotgun (WGS) entry which is preliminary data.</text>
</comment>